<feature type="domain" description="MurNAc-LAA" evidence="2">
    <location>
        <begin position="70"/>
        <end position="197"/>
    </location>
</feature>
<dbReference type="GO" id="GO:0009253">
    <property type="term" value="P:peptidoglycan catabolic process"/>
    <property type="evidence" value="ECO:0007669"/>
    <property type="project" value="InterPro"/>
</dbReference>
<dbReference type="CDD" id="cd02696">
    <property type="entry name" value="MurNAc-LAA"/>
    <property type="match status" value="1"/>
</dbReference>
<reference evidence="3 4" key="1">
    <citation type="journal article" date="2019" name="Nat. Microbiol.">
        <title>Mediterranean grassland soil C-N compound turnover is dependent on rainfall and depth, and is mediated by genomically divergent microorganisms.</title>
        <authorList>
            <person name="Diamond S."/>
            <person name="Andeer P.F."/>
            <person name="Li Z."/>
            <person name="Crits-Christoph A."/>
            <person name="Burstein D."/>
            <person name="Anantharaman K."/>
            <person name="Lane K.R."/>
            <person name="Thomas B.C."/>
            <person name="Pan C."/>
            <person name="Northen T.R."/>
            <person name="Banfield J.F."/>
        </authorList>
    </citation>
    <scope>NUCLEOTIDE SEQUENCE [LARGE SCALE GENOMIC DNA]</scope>
    <source>
        <strain evidence="3">WS_3</strain>
    </source>
</reference>
<dbReference type="SUPFAM" id="SSF53187">
    <property type="entry name" value="Zn-dependent exopeptidases"/>
    <property type="match status" value="1"/>
</dbReference>
<organism evidence="3 4">
    <name type="scientific">Eiseniibacteriota bacterium</name>
    <dbReference type="NCBI Taxonomy" id="2212470"/>
    <lineage>
        <taxon>Bacteria</taxon>
        <taxon>Candidatus Eiseniibacteriota</taxon>
    </lineage>
</organism>
<protein>
    <submittedName>
        <fullName evidence="3">N-acetylmuramoyl-L-alanine amidase</fullName>
    </submittedName>
</protein>
<name>A0A538SK32_UNCEI</name>
<gene>
    <name evidence="3" type="ORF">E6K73_05065</name>
</gene>
<sequence>MAAGPKIRLVIDPGHGGEDPGAVDAATGLREADVTLRIAHVLKAILDTHPEFEAALTREADRTVTLQERTDIANARDAHLVSIHCNAAGDPQARGAEVWCFAETDPDGGESAGHRIARAIQERLVALGLHDRGVKVIYDRGSREYVARRLWVLWKTRRPSVLVECAFISNPEEARLLGDDLGGFKERLAVAIFEGLSASLLGEREPQPA</sequence>
<dbReference type="GO" id="GO:0030288">
    <property type="term" value="C:outer membrane-bounded periplasmic space"/>
    <property type="evidence" value="ECO:0007669"/>
    <property type="project" value="TreeGrafter"/>
</dbReference>
<dbReference type="SMART" id="SM00646">
    <property type="entry name" value="Ami_3"/>
    <property type="match status" value="1"/>
</dbReference>
<dbReference type="InterPro" id="IPR002508">
    <property type="entry name" value="MurNAc-LAA_cat"/>
</dbReference>
<dbReference type="PANTHER" id="PTHR30404:SF0">
    <property type="entry name" value="N-ACETYLMURAMOYL-L-ALANINE AMIDASE AMIC"/>
    <property type="match status" value="1"/>
</dbReference>
<proteinExistence type="predicted"/>
<dbReference type="AlphaFoldDB" id="A0A538SK32"/>
<dbReference type="Gene3D" id="3.40.630.40">
    <property type="entry name" value="Zn-dependent exopeptidases"/>
    <property type="match status" value="1"/>
</dbReference>
<dbReference type="GO" id="GO:0008745">
    <property type="term" value="F:N-acetylmuramoyl-L-alanine amidase activity"/>
    <property type="evidence" value="ECO:0007669"/>
    <property type="project" value="InterPro"/>
</dbReference>
<dbReference type="EMBL" id="VBOT01000057">
    <property type="protein sequence ID" value="TMQ51721.1"/>
    <property type="molecule type" value="Genomic_DNA"/>
</dbReference>
<dbReference type="InterPro" id="IPR050695">
    <property type="entry name" value="N-acetylmuramoyl_amidase_3"/>
</dbReference>
<evidence type="ECO:0000259" key="2">
    <source>
        <dbReference type="SMART" id="SM00646"/>
    </source>
</evidence>
<dbReference type="Pfam" id="PF01520">
    <property type="entry name" value="Amidase_3"/>
    <property type="match status" value="1"/>
</dbReference>
<dbReference type="Proteomes" id="UP000320184">
    <property type="component" value="Unassembled WGS sequence"/>
</dbReference>
<evidence type="ECO:0000256" key="1">
    <source>
        <dbReference type="ARBA" id="ARBA00022801"/>
    </source>
</evidence>
<evidence type="ECO:0000313" key="3">
    <source>
        <dbReference type="EMBL" id="TMQ51721.1"/>
    </source>
</evidence>
<comment type="caution">
    <text evidence="3">The sequence shown here is derived from an EMBL/GenBank/DDBJ whole genome shotgun (WGS) entry which is preliminary data.</text>
</comment>
<dbReference type="PANTHER" id="PTHR30404">
    <property type="entry name" value="N-ACETYLMURAMOYL-L-ALANINE AMIDASE"/>
    <property type="match status" value="1"/>
</dbReference>
<evidence type="ECO:0000313" key="4">
    <source>
        <dbReference type="Proteomes" id="UP000320184"/>
    </source>
</evidence>
<accession>A0A538SK32</accession>
<keyword evidence="1" id="KW-0378">Hydrolase</keyword>